<evidence type="ECO:0000313" key="2">
    <source>
        <dbReference type="EMBL" id="KXA99715.1"/>
    </source>
</evidence>
<sequence length="198" mass="23107">MISQASSYLDCESTCPKVAEQEERIEELEEEVEELRREKQELRGEKRELEKKLNYQKEKYARLWKEHRKFVGGPHKPSSKKTQAEKEEEKRRKRERKKKESGEGDTGREDEEDKEDEGKGKPGRKPGHRPAWREQPEPDETIEVSLDKCVHCGGELGDPSGKKRRLVTDIPDPEPPKTTEYKLHWCECPHCGEENVAT</sequence>
<protein>
    <recommendedName>
        <fullName evidence="4">Transposase IS66 zinc-finger binding domain-containing protein</fullName>
    </recommendedName>
</protein>
<accession>A0A133UZT8</accession>
<gene>
    <name evidence="2" type="ORF">AKJ41_04980</name>
</gene>
<evidence type="ECO:0008006" key="4">
    <source>
        <dbReference type="Google" id="ProtNLM"/>
    </source>
</evidence>
<dbReference type="Proteomes" id="UP000070344">
    <property type="component" value="Unassembled WGS sequence"/>
</dbReference>
<feature type="compositionally biased region" description="Basic and acidic residues" evidence="1">
    <location>
        <begin position="98"/>
        <end position="107"/>
    </location>
</feature>
<dbReference type="AlphaFoldDB" id="A0A133UZT8"/>
<reference evidence="2 3" key="1">
    <citation type="journal article" date="2016" name="Sci. Rep.">
        <title>Metabolic traits of an uncultured archaeal lineage -MSBL1- from brine pools of the Red Sea.</title>
        <authorList>
            <person name="Mwirichia R."/>
            <person name="Alam I."/>
            <person name="Rashid M."/>
            <person name="Vinu M."/>
            <person name="Ba-Alawi W."/>
            <person name="Anthony Kamau A."/>
            <person name="Kamanda Ngugi D."/>
            <person name="Goker M."/>
            <person name="Klenk H.P."/>
            <person name="Bajic V."/>
            <person name="Stingl U."/>
        </authorList>
    </citation>
    <scope>NUCLEOTIDE SEQUENCE [LARGE SCALE GENOMIC DNA]</scope>
    <source>
        <strain evidence="2">SCGC-AAA259O05</strain>
    </source>
</reference>
<keyword evidence="3" id="KW-1185">Reference proteome</keyword>
<feature type="compositionally biased region" description="Basic residues" evidence="1">
    <location>
        <begin position="121"/>
        <end position="130"/>
    </location>
</feature>
<proteinExistence type="predicted"/>
<comment type="caution">
    <text evidence="2">The sequence shown here is derived from an EMBL/GenBank/DDBJ whole genome shotgun (WGS) entry which is preliminary data.</text>
</comment>
<dbReference type="EMBL" id="LHXV01000072">
    <property type="protein sequence ID" value="KXA99715.1"/>
    <property type="molecule type" value="Genomic_DNA"/>
</dbReference>
<name>A0A133UZT8_9EURY</name>
<evidence type="ECO:0000313" key="3">
    <source>
        <dbReference type="Proteomes" id="UP000070344"/>
    </source>
</evidence>
<feature type="non-terminal residue" evidence="2">
    <location>
        <position position="198"/>
    </location>
</feature>
<feature type="region of interest" description="Disordered" evidence="1">
    <location>
        <begin position="66"/>
        <end position="178"/>
    </location>
</feature>
<evidence type="ECO:0000256" key="1">
    <source>
        <dbReference type="SAM" id="MobiDB-lite"/>
    </source>
</evidence>
<organism evidence="2 3">
    <name type="scientific">candidate division MSBL1 archaeon SCGC-AAA259O05</name>
    <dbReference type="NCBI Taxonomy" id="1698271"/>
    <lineage>
        <taxon>Archaea</taxon>
        <taxon>Methanobacteriati</taxon>
        <taxon>Methanobacteriota</taxon>
        <taxon>candidate division MSBL1</taxon>
    </lineage>
</organism>